<dbReference type="InterPro" id="IPR049427">
    <property type="entry name" value="Acyl-ACP_TE_C"/>
</dbReference>
<dbReference type="GO" id="GO:0000036">
    <property type="term" value="F:acyl carrier activity"/>
    <property type="evidence" value="ECO:0007669"/>
    <property type="project" value="TreeGrafter"/>
</dbReference>
<feature type="domain" description="Acyl-ACP thioesterase-like C-terminal" evidence="9">
    <location>
        <begin position="157"/>
        <end position="248"/>
    </location>
</feature>
<evidence type="ECO:0000259" key="9">
    <source>
        <dbReference type="Pfam" id="PF20791"/>
    </source>
</evidence>
<evidence type="ECO:0000259" key="8">
    <source>
        <dbReference type="Pfam" id="PF01643"/>
    </source>
</evidence>
<evidence type="ECO:0000256" key="3">
    <source>
        <dbReference type="ARBA" id="ARBA00022801"/>
    </source>
</evidence>
<dbReference type="InterPro" id="IPR002864">
    <property type="entry name" value="Acyl-ACP_thioesterase_NHD"/>
</dbReference>
<reference evidence="10 11" key="1">
    <citation type="submission" date="2016-11" db="EMBL/GenBank/DDBJ databases">
        <authorList>
            <person name="Jaros S."/>
            <person name="Januszkiewicz K."/>
            <person name="Wedrychowicz H."/>
        </authorList>
    </citation>
    <scope>NUCLEOTIDE SEQUENCE [LARGE SCALE GENOMIC DNA]</scope>
    <source>
        <strain evidence="10 11">DSM 14214</strain>
    </source>
</reference>
<comment type="similarity">
    <text evidence="1">Belongs to the acyl-ACP thioesterase family.</text>
</comment>
<keyword evidence="2" id="KW-0444">Lipid biosynthesis</keyword>
<evidence type="ECO:0000313" key="10">
    <source>
        <dbReference type="EMBL" id="SHK70841.1"/>
    </source>
</evidence>
<dbReference type="Pfam" id="PF01643">
    <property type="entry name" value="Acyl-ACP_TE"/>
    <property type="match status" value="1"/>
</dbReference>
<dbReference type="RefSeq" id="WP_072851791.1">
    <property type="nucleotide sequence ID" value="NZ_FRAH01000040.1"/>
</dbReference>
<feature type="domain" description="Acyl-ACP thioesterase N-terminal hotdog" evidence="8">
    <location>
        <begin position="6"/>
        <end position="132"/>
    </location>
</feature>
<gene>
    <name evidence="10" type="ORF">SAMN02745138_02214</name>
</gene>
<keyword evidence="7" id="KW-0275">Fatty acid biosynthesis</keyword>
<dbReference type="Proteomes" id="UP000183975">
    <property type="component" value="Unassembled WGS sequence"/>
</dbReference>
<name>A0A1M6UNU2_9FIRM</name>
<dbReference type="PANTHER" id="PTHR31727:SF6">
    <property type="entry name" value="OLEOYL-ACYL CARRIER PROTEIN THIOESTERASE 1, CHLOROPLASTIC"/>
    <property type="match status" value="1"/>
</dbReference>
<dbReference type="InterPro" id="IPR045023">
    <property type="entry name" value="FATA/B"/>
</dbReference>
<dbReference type="InterPro" id="IPR029069">
    <property type="entry name" value="HotDog_dom_sf"/>
</dbReference>
<dbReference type="SUPFAM" id="SSF54637">
    <property type="entry name" value="Thioesterase/thiol ester dehydrase-isomerase"/>
    <property type="match status" value="2"/>
</dbReference>
<keyword evidence="4" id="KW-0276">Fatty acid metabolism</keyword>
<evidence type="ECO:0000256" key="1">
    <source>
        <dbReference type="ARBA" id="ARBA00006500"/>
    </source>
</evidence>
<sequence>MERKGYAEEQTINYYQVDQKGTLSPAALLSALQNAAIDHSDTLGYTLDYLAELQCGWAVINWHIMVYRMPAHRETIRLETWSNKCRKMQAERGYYLFDEKGEKIADGMSRWIYMDFAKRKPTNVPDDMIEKYGTNQPPAIEGEKFRMPPMPEGEPAAQQRFTVTRRDTDTNGHANNVKYLEWALDDVPDEIYDGMTLKDIRVVYRKECRRGDVVHTKTFVEEKDGEWETITFIFDEEETVLTEIAILWA</sequence>
<evidence type="ECO:0000256" key="5">
    <source>
        <dbReference type="ARBA" id="ARBA00022946"/>
    </source>
</evidence>
<proteinExistence type="inferred from homology"/>
<evidence type="ECO:0000256" key="2">
    <source>
        <dbReference type="ARBA" id="ARBA00022516"/>
    </source>
</evidence>
<keyword evidence="5" id="KW-0809">Transit peptide</keyword>
<dbReference type="Gene3D" id="3.10.129.10">
    <property type="entry name" value="Hotdog Thioesterase"/>
    <property type="match status" value="1"/>
</dbReference>
<evidence type="ECO:0000256" key="7">
    <source>
        <dbReference type="ARBA" id="ARBA00023160"/>
    </source>
</evidence>
<dbReference type="AlphaFoldDB" id="A0A1M6UNU2"/>
<evidence type="ECO:0000313" key="11">
    <source>
        <dbReference type="Proteomes" id="UP000183975"/>
    </source>
</evidence>
<dbReference type="EMBL" id="FRAH01000040">
    <property type="protein sequence ID" value="SHK70841.1"/>
    <property type="molecule type" value="Genomic_DNA"/>
</dbReference>
<keyword evidence="11" id="KW-1185">Reference proteome</keyword>
<organism evidence="10 11">
    <name type="scientific">Anaerotignum lactatifermentans DSM 14214</name>
    <dbReference type="NCBI Taxonomy" id="1121323"/>
    <lineage>
        <taxon>Bacteria</taxon>
        <taxon>Bacillati</taxon>
        <taxon>Bacillota</taxon>
        <taxon>Clostridia</taxon>
        <taxon>Lachnospirales</taxon>
        <taxon>Anaerotignaceae</taxon>
        <taxon>Anaerotignum</taxon>
    </lineage>
</organism>
<dbReference type="Pfam" id="PF20791">
    <property type="entry name" value="Acyl-ACP_TE_C"/>
    <property type="match status" value="1"/>
</dbReference>
<dbReference type="PANTHER" id="PTHR31727">
    <property type="entry name" value="OLEOYL-ACYL CARRIER PROTEIN THIOESTERASE 1, CHLOROPLASTIC"/>
    <property type="match status" value="1"/>
</dbReference>
<dbReference type="CDD" id="cd00586">
    <property type="entry name" value="4HBT"/>
    <property type="match status" value="1"/>
</dbReference>
<evidence type="ECO:0000256" key="6">
    <source>
        <dbReference type="ARBA" id="ARBA00023098"/>
    </source>
</evidence>
<dbReference type="GO" id="GO:0016297">
    <property type="term" value="F:fatty acyl-[ACP] hydrolase activity"/>
    <property type="evidence" value="ECO:0007669"/>
    <property type="project" value="InterPro"/>
</dbReference>
<dbReference type="OrthoDB" id="9801517at2"/>
<evidence type="ECO:0000256" key="4">
    <source>
        <dbReference type="ARBA" id="ARBA00022832"/>
    </source>
</evidence>
<keyword evidence="3" id="KW-0378">Hydrolase</keyword>
<accession>A0A1M6UNU2</accession>
<keyword evidence="6" id="KW-0443">Lipid metabolism</keyword>
<protein>
    <submittedName>
        <fullName evidence="10">Acyl-ACP thioesterase</fullName>
    </submittedName>
</protein>